<dbReference type="PROSITE" id="PS51177">
    <property type="entry name" value="LUMAZINE_BIND"/>
    <property type="match status" value="1"/>
</dbReference>
<evidence type="ECO:0000256" key="7">
    <source>
        <dbReference type="PROSITE-ProRule" id="PRU00524"/>
    </source>
</evidence>
<comment type="caution">
    <text evidence="9">The sequence shown here is derived from an EMBL/GenBank/DDBJ whole genome shotgun (WGS) entry which is preliminary data.</text>
</comment>
<keyword evidence="4" id="KW-0788">Thiol protease</keyword>
<dbReference type="CDD" id="cd16332">
    <property type="entry name" value="Prp-like"/>
    <property type="match status" value="1"/>
</dbReference>
<keyword evidence="1" id="KW-0690">Ribosome biogenesis</keyword>
<protein>
    <recommendedName>
        <fullName evidence="6">Ribosomal processing cysteine protease Prp</fullName>
    </recommendedName>
</protein>
<evidence type="ECO:0000256" key="2">
    <source>
        <dbReference type="ARBA" id="ARBA00022670"/>
    </source>
</evidence>
<dbReference type="InterPro" id="IPR036764">
    <property type="entry name" value="Peptidase_Prp_sf"/>
</dbReference>
<evidence type="ECO:0000259" key="8">
    <source>
        <dbReference type="PROSITE" id="PS51177"/>
    </source>
</evidence>
<evidence type="ECO:0000313" key="9">
    <source>
        <dbReference type="EMBL" id="MBS2969867.1"/>
    </source>
</evidence>
<keyword evidence="2 9" id="KW-0645">Protease</keyword>
<gene>
    <name evidence="9" type="ORF">J9317_13930</name>
</gene>
<evidence type="ECO:0000256" key="4">
    <source>
        <dbReference type="ARBA" id="ARBA00022807"/>
    </source>
</evidence>
<feature type="repeat" description="Lumazine-binding" evidence="7">
    <location>
        <begin position="40"/>
        <end position="112"/>
    </location>
</feature>
<dbReference type="InterPro" id="IPR026017">
    <property type="entry name" value="Lumazine-bd_dom"/>
</dbReference>
<dbReference type="InterPro" id="IPR007422">
    <property type="entry name" value="Peptidase_Prp"/>
</dbReference>
<proteinExistence type="inferred from homology"/>
<evidence type="ECO:0000313" key="10">
    <source>
        <dbReference type="Proteomes" id="UP000682403"/>
    </source>
</evidence>
<keyword evidence="10" id="KW-1185">Reference proteome</keyword>
<comment type="similarity">
    <text evidence="5">Belongs to the Prp family.</text>
</comment>
<name>A0ABS5LGI6_9BACI</name>
<dbReference type="SUPFAM" id="SSF118010">
    <property type="entry name" value="TM1457-like"/>
    <property type="match status" value="1"/>
</dbReference>
<evidence type="ECO:0000256" key="3">
    <source>
        <dbReference type="ARBA" id="ARBA00022801"/>
    </source>
</evidence>
<dbReference type="RefSeq" id="WP_211559559.1">
    <property type="nucleotide sequence ID" value="NZ_JAGVRK010000001.1"/>
</dbReference>
<dbReference type="GO" id="GO:0008233">
    <property type="term" value="F:peptidase activity"/>
    <property type="evidence" value="ECO:0007669"/>
    <property type="project" value="UniProtKB-KW"/>
</dbReference>
<evidence type="ECO:0000256" key="5">
    <source>
        <dbReference type="ARBA" id="ARBA00044503"/>
    </source>
</evidence>
<dbReference type="PANTHER" id="PTHR39178:SF1">
    <property type="entry name" value="RIBOSOMAL-PROCESSING CYSTEINE PROTEASE PRP"/>
    <property type="match status" value="1"/>
</dbReference>
<reference evidence="9 10" key="1">
    <citation type="submission" date="2021-04" db="EMBL/GenBank/DDBJ databases">
        <title>Metabacillus sp. strain KIGAM252 whole genome sequence.</title>
        <authorList>
            <person name="Seo M.-J."/>
            <person name="Cho E.-S."/>
            <person name="Hwang C.Y."/>
            <person name="Yoon D.J."/>
        </authorList>
    </citation>
    <scope>NUCLEOTIDE SEQUENCE [LARGE SCALE GENOMIC DNA]</scope>
    <source>
        <strain evidence="9 10">KIGAM252</strain>
    </source>
</reference>
<feature type="domain" description="Lumazine-binding" evidence="8">
    <location>
        <begin position="40"/>
        <end position="112"/>
    </location>
</feature>
<dbReference type="NCBIfam" id="NF011126">
    <property type="entry name" value="PRK14553.1-6"/>
    <property type="match status" value="1"/>
</dbReference>
<dbReference type="Pfam" id="PF04327">
    <property type="entry name" value="Peptidase_Prp"/>
    <property type="match status" value="1"/>
</dbReference>
<dbReference type="Gene3D" id="3.30.70.1490">
    <property type="entry name" value="Cysteine protease Prp"/>
    <property type="match status" value="1"/>
</dbReference>
<organism evidence="9 10">
    <name type="scientific">Metabacillus flavus</name>
    <dbReference type="NCBI Taxonomy" id="2823519"/>
    <lineage>
        <taxon>Bacteria</taxon>
        <taxon>Bacillati</taxon>
        <taxon>Bacillota</taxon>
        <taxon>Bacilli</taxon>
        <taxon>Bacillales</taxon>
        <taxon>Bacillaceae</taxon>
        <taxon>Metabacillus</taxon>
    </lineage>
</organism>
<evidence type="ECO:0000256" key="1">
    <source>
        <dbReference type="ARBA" id="ARBA00022517"/>
    </source>
</evidence>
<dbReference type="EMBL" id="JAGVRK010000001">
    <property type="protein sequence ID" value="MBS2969867.1"/>
    <property type="molecule type" value="Genomic_DNA"/>
</dbReference>
<accession>A0ABS5LGI6</accession>
<dbReference type="Proteomes" id="UP000682403">
    <property type="component" value="Unassembled WGS sequence"/>
</dbReference>
<dbReference type="PANTHER" id="PTHR39178">
    <property type="entry name" value="HYPOTHETICAL RIBOSOME-ASSOCIATED PROTEIN"/>
    <property type="match status" value="1"/>
</dbReference>
<dbReference type="GO" id="GO:0006508">
    <property type="term" value="P:proteolysis"/>
    <property type="evidence" value="ECO:0007669"/>
    <property type="project" value="UniProtKB-KW"/>
</dbReference>
<sequence length="112" mass="12275">MINVTVNRSAEGTIQSFAMTGHADFDETGKDLVCAGASCVVFGAINAVHELAGIEPILEMDQKQGHITFEWPDSVSEEAIQKGQLLIEGMVVSIKTIEEQYGEYIRMTILEK</sequence>
<evidence type="ECO:0000256" key="6">
    <source>
        <dbReference type="ARBA" id="ARBA00044538"/>
    </source>
</evidence>
<keyword evidence="3" id="KW-0378">Hydrolase</keyword>